<evidence type="ECO:0000256" key="1">
    <source>
        <dbReference type="SAM" id="Phobius"/>
    </source>
</evidence>
<sequence>MPQLDLRGKIAAAEIAFWVPVFGLSAYLVFRYAFRRDAGWFFLTIFSAVRIAEGALVVAAEMMTKRDLFSAAYIIDYAALFALLFASLGFVGMAGQHTYSENPRVATILRVVGAFGLVGLALCLAGGVLGAKPDAANQTIPTILRRAGVCIYAAVYLFLFATHIGTWTYRWHLRSYRRSLLFGISVALPFLGARIAYAVISAWSSEDLYGDQLSSNKTLANLNPIKGNWILYLVLGPIMEYCVAAIYLFSSTILASKKHRY</sequence>
<feature type="domain" description="DUF7702" evidence="2">
    <location>
        <begin position="4"/>
        <end position="252"/>
    </location>
</feature>
<evidence type="ECO:0000313" key="3">
    <source>
        <dbReference type="EMBL" id="KAF9524080.1"/>
    </source>
</evidence>
<feature type="transmembrane region" description="Helical" evidence="1">
    <location>
        <begin position="143"/>
        <end position="168"/>
    </location>
</feature>
<keyword evidence="1" id="KW-0812">Transmembrane</keyword>
<feature type="transmembrane region" description="Helical" evidence="1">
    <location>
        <begin position="15"/>
        <end position="34"/>
    </location>
</feature>
<keyword evidence="1" id="KW-0472">Membrane</keyword>
<keyword evidence="1" id="KW-1133">Transmembrane helix</keyword>
<dbReference type="Pfam" id="PF24800">
    <property type="entry name" value="DUF7702"/>
    <property type="match status" value="1"/>
</dbReference>
<dbReference type="OrthoDB" id="2560628at2759"/>
<protein>
    <recommendedName>
        <fullName evidence="2">DUF7702 domain-containing protein</fullName>
    </recommendedName>
</protein>
<name>A0A9P6E7U0_9AGAR</name>
<reference evidence="3" key="1">
    <citation type="submission" date="2020-11" db="EMBL/GenBank/DDBJ databases">
        <authorList>
            <consortium name="DOE Joint Genome Institute"/>
            <person name="Ahrendt S."/>
            <person name="Riley R."/>
            <person name="Andreopoulos W."/>
            <person name="Labutti K."/>
            <person name="Pangilinan J."/>
            <person name="Ruiz-Duenas F.J."/>
            <person name="Barrasa J.M."/>
            <person name="Sanchez-Garcia M."/>
            <person name="Camarero S."/>
            <person name="Miyauchi S."/>
            <person name="Serrano A."/>
            <person name="Linde D."/>
            <person name="Babiker R."/>
            <person name="Drula E."/>
            <person name="Ayuso-Fernandez I."/>
            <person name="Pacheco R."/>
            <person name="Padilla G."/>
            <person name="Ferreira P."/>
            <person name="Barriuso J."/>
            <person name="Kellner H."/>
            <person name="Castanera R."/>
            <person name="Alfaro M."/>
            <person name="Ramirez L."/>
            <person name="Pisabarro A.G."/>
            <person name="Kuo A."/>
            <person name="Tritt A."/>
            <person name="Lipzen A."/>
            <person name="He G."/>
            <person name="Yan M."/>
            <person name="Ng V."/>
            <person name="Cullen D."/>
            <person name="Martin F."/>
            <person name="Rosso M.-N."/>
            <person name="Henrissat B."/>
            <person name="Hibbett D."/>
            <person name="Martinez A.T."/>
            <person name="Grigoriev I.V."/>
        </authorList>
    </citation>
    <scope>NUCLEOTIDE SEQUENCE</scope>
    <source>
        <strain evidence="3">CBS 506.95</strain>
    </source>
</reference>
<dbReference type="PANTHER" id="PTHR42109:SF2">
    <property type="entry name" value="INTEGRAL MEMBRANE PROTEIN"/>
    <property type="match status" value="1"/>
</dbReference>
<accession>A0A9P6E7U0</accession>
<feature type="transmembrane region" description="Helical" evidence="1">
    <location>
        <begin position="72"/>
        <end position="95"/>
    </location>
</feature>
<feature type="transmembrane region" description="Helical" evidence="1">
    <location>
        <begin position="229"/>
        <end position="250"/>
    </location>
</feature>
<dbReference type="EMBL" id="MU157905">
    <property type="protein sequence ID" value="KAF9524080.1"/>
    <property type="molecule type" value="Genomic_DNA"/>
</dbReference>
<dbReference type="AlphaFoldDB" id="A0A9P6E7U0"/>
<dbReference type="InterPro" id="IPR056119">
    <property type="entry name" value="DUF7702"/>
</dbReference>
<comment type="caution">
    <text evidence="3">The sequence shown here is derived from an EMBL/GenBank/DDBJ whole genome shotgun (WGS) entry which is preliminary data.</text>
</comment>
<evidence type="ECO:0000259" key="2">
    <source>
        <dbReference type="Pfam" id="PF24800"/>
    </source>
</evidence>
<feature type="transmembrane region" description="Helical" evidence="1">
    <location>
        <begin position="180"/>
        <end position="200"/>
    </location>
</feature>
<feature type="transmembrane region" description="Helical" evidence="1">
    <location>
        <begin position="107"/>
        <end position="131"/>
    </location>
</feature>
<evidence type="ECO:0000313" key="4">
    <source>
        <dbReference type="Proteomes" id="UP000807306"/>
    </source>
</evidence>
<keyword evidence="4" id="KW-1185">Reference proteome</keyword>
<proteinExistence type="predicted"/>
<gene>
    <name evidence="3" type="ORF">CPB83DRAFT_641078</name>
</gene>
<dbReference type="Proteomes" id="UP000807306">
    <property type="component" value="Unassembled WGS sequence"/>
</dbReference>
<feature type="transmembrane region" description="Helical" evidence="1">
    <location>
        <begin position="41"/>
        <end position="60"/>
    </location>
</feature>
<organism evidence="3 4">
    <name type="scientific">Crepidotus variabilis</name>
    <dbReference type="NCBI Taxonomy" id="179855"/>
    <lineage>
        <taxon>Eukaryota</taxon>
        <taxon>Fungi</taxon>
        <taxon>Dikarya</taxon>
        <taxon>Basidiomycota</taxon>
        <taxon>Agaricomycotina</taxon>
        <taxon>Agaricomycetes</taxon>
        <taxon>Agaricomycetidae</taxon>
        <taxon>Agaricales</taxon>
        <taxon>Agaricineae</taxon>
        <taxon>Crepidotaceae</taxon>
        <taxon>Crepidotus</taxon>
    </lineage>
</organism>
<dbReference type="PANTHER" id="PTHR42109">
    <property type="entry name" value="UNPLACED GENOMIC SCAFFOLD UM_SCAF_CONTIG_1.265, WHOLE GENOME SHOTGUN SEQUENCE"/>
    <property type="match status" value="1"/>
</dbReference>